<dbReference type="Gene3D" id="2.60.40.10">
    <property type="entry name" value="Immunoglobulins"/>
    <property type="match status" value="1"/>
</dbReference>
<dbReference type="Proteomes" id="UP000261540">
    <property type="component" value="Unplaced"/>
</dbReference>
<dbReference type="InterPro" id="IPR036179">
    <property type="entry name" value="Ig-like_dom_sf"/>
</dbReference>
<dbReference type="InterPro" id="IPR007110">
    <property type="entry name" value="Ig-like_dom"/>
</dbReference>
<dbReference type="SUPFAM" id="SSF48726">
    <property type="entry name" value="Immunoglobulin"/>
    <property type="match status" value="1"/>
</dbReference>
<proteinExistence type="predicted"/>
<dbReference type="RefSeq" id="XP_023668777.1">
    <property type="nucleotide sequence ID" value="XM_023813009.2"/>
</dbReference>
<keyword evidence="3" id="KW-1185">Reference proteome</keyword>
<feature type="domain" description="Ig-like" evidence="1">
    <location>
        <begin position="136"/>
        <end position="203"/>
    </location>
</feature>
<dbReference type="GeneID" id="111844495"/>
<dbReference type="GeneTree" id="ENSGT00920000150761"/>
<evidence type="ECO:0000313" key="3">
    <source>
        <dbReference type="Proteomes" id="UP000261540"/>
    </source>
</evidence>
<dbReference type="OrthoDB" id="8841032at2759"/>
<dbReference type="KEGG" id="pki:111844495"/>
<dbReference type="InterPro" id="IPR013783">
    <property type="entry name" value="Ig-like_fold"/>
</dbReference>
<dbReference type="AlphaFoldDB" id="A0A3B3R0J9"/>
<dbReference type="RefSeq" id="XP_023668776.1">
    <property type="nucleotide sequence ID" value="XM_023813008.2"/>
</dbReference>
<dbReference type="Ensembl" id="ENSPKIT00000036677.1">
    <property type="protein sequence ID" value="ENSPKIP00000012287.1"/>
    <property type="gene ID" value="ENSPKIG00000000132.1"/>
</dbReference>
<sequence length="231" mass="25456">MMGLRPAYLVFMISVTSLVPGRHHCMSVHLLNGDPVQVALGQTLVLEAQVNKTPGHEISMVTWELQRDKQREKVAEYPKRNLKLDVSLDQQGMVLRVTKLNETGYGIYTVTVTDKNGKEYTARRTVKEAVTPPEASISLYCDVPLTRWDVPGFVWLVDGVDVSNNTSVLSADGRRLFLSAQKGLNYTCVVSSSQGTSVAQYITGVISAACDGLICSSWIWVLVTLPFAVCF</sequence>
<organism evidence="2 3">
    <name type="scientific">Paramormyrops kingsleyae</name>
    <dbReference type="NCBI Taxonomy" id="1676925"/>
    <lineage>
        <taxon>Eukaryota</taxon>
        <taxon>Metazoa</taxon>
        <taxon>Chordata</taxon>
        <taxon>Craniata</taxon>
        <taxon>Vertebrata</taxon>
        <taxon>Euteleostomi</taxon>
        <taxon>Actinopterygii</taxon>
        <taxon>Neopterygii</taxon>
        <taxon>Teleostei</taxon>
        <taxon>Osteoglossocephala</taxon>
        <taxon>Osteoglossomorpha</taxon>
        <taxon>Osteoglossiformes</taxon>
        <taxon>Mormyridae</taxon>
        <taxon>Paramormyrops</taxon>
    </lineage>
</organism>
<reference evidence="2" key="1">
    <citation type="submission" date="2025-08" db="UniProtKB">
        <authorList>
            <consortium name="Ensembl"/>
        </authorList>
    </citation>
    <scope>IDENTIFICATION</scope>
</reference>
<accession>A0A3B3R0J9</accession>
<evidence type="ECO:0000313" key="2">
    <source>
        <dbReference type="Ensembl" id="ENSPKIP00000012287.1"/>
    </source>
</evidence>
<name>A0A3B3R0J9_9TELE</name>
<reference evidence="2" key="2">
    <citation type="submission" date="2025-09" db="UniProtKB">
        <authorList>
            <consortium name="Ensembl"/>
        </authorList>
    </citation>
    <scope>IDENTIFICATION</scope>
</reference>
<dbReference type="PROSITE" id="PS50835">
    <property type="entry name" value="IG_LIKE"/>
    <property type="match status" value="1"/>
</dbReference>
<evidence type="ECO:0000259" key="1">
    <source>
        <dbReference type="PROSITE" id="PS50835"/>
    </source>
</evidence>
<protein>
    <submittedName>
        <fullName evidence="2">Uncharacterized LOC111844495</fullName>
    </submittedName>
</protein>